<dbReference type="AlphaFoldDB" id="A0A1I6RKC9"/>
<sequence length="129" mass="14175">MTTLPTFAENDFHKASASLPDRECVCVARRDGWVELRDDKTTFGAPDDLRLRFTEDEFDAFLVGVRSGDTDGLCLAMTSRSDGTYTFRSNASPSAGAELEFTEAEVAAFLDGITRGEFDRDVMSELISA</sequence>
<name>A0A1I6RKC9_9PSEU</name>
<accession>A0A1I6RKC9</accession>
<dbReference type="Pfam" id="PF04149">
    <property type="entry name" value="DUF397"/>
    <property type="match status" value="1"/>
</dbReference>
<evidence type="ECO:0000259" key="1">
    <source>
        <dbReference type="Pfam" id="PF04149"/>
    </source>
</evidence>
<dbReference type="OrthoDB" id="4545857at2"/>
<organism evidence="2 3">
    <name type="scientific">Saccharopolyspora flava</name>
    <dbReference type="NCBI Taxonomy" id="95161"/>
    <lineage>
        <taxon>Bacteria</taxon>
        <taxon>Bacillati</taxon>
        <taxon>Actinomycetota</taxon>
        <taxon>Actinomycetes</taxon>
        <taxon>Pseudonocardiales</taxon>
        <taxon>Pseudonocardiaceae</taxon>
        <taxon>Saccharopolyspora</taxon>
    </lineage>
</organism>
<gene>
    <name evidence="2" type="ORF">SAMN05660874_02315</name>
</gene>
<reference evidence="3" key="1">
    <citation type="submission" date="2016-10" db="EMBL/GenBank/DDBJ databases">
        <authorList>
            <person name="Varghese N."/>
            <person name="Submissions S."/>
        </authorList>
    </citation>
    <scope>NUCLEOTIDE SEQUENCE [LARGE SCALE GENOMIC DNA]</scope>
    <source>
        <strain evidence="3">DSM 44771</strain>
    </source>
</reference>
<feature type="domain" description="DUF397" evidence="1">
    <location>
        <begin position="12"/>
        <end position="66"/>
    </location>
</feature>
<dbReference type="InterPro" id="IPR007278">
    <property type="entry name" value="DUF397"/>
</dbReference>
<evidence type="ECO:0000313" key="3">
    <source>
        <dbReference type="Proteomes" id="UP000198852"/>
    </source>
</evidence>
<evidence type="ECO:0000313" key="2">
    <source>
        <dbReference type="EMBL" id="SFS65233.1"/>
    </source>
</evidence>
<keyword evidence="3" id="KW-1185">Reference proteome</keyword>
<dbReference type="STRING" id="95161.SAMN05660874_02315"/>
<dbReference type="RefSeq" id="WP_093416056.1">
    <property type="nucleotide sequence ID" value="NZ_FOZX01000003.1"/>
</dbReference>
<dbReference type="Proteomes" id="UP000198852">
    <property type="component" value="Unassembled WGS sequence"/>
</dbReference>
<dbReference type="EMBL" id="FOZX01000003">
    <property type="protein sequence ID" value="SFS65233.1"/>
    <property type="molecule type" value="Genomic_DNA"/>
</dbReference>
<protein>
    <recommendedName>
        <fullName evidence="1">DUF397 domain-containing protein</fullName>
    </recommendedName>
</protein>
<proteinExistence type="predicted"/>